<keyword evidence="10" id="KW-1185">Reference proteome</keyword>
<keyword evidence="6 8" id="KW-0406">Ion transport</keyword>
<keyword evidence="4 8" id="KW-0812">Transmembrane</keyword>
<dbReference type="InterPro" id="IPR004698">
    <property type="entry name" value="Zn/Fe_permease_fun/pln"/>
</dbReference>
<dbReference type="PANTHER" id="PTHR11040">
    <property type="entry name" value="ZINC/IRON TRANSPORTER"/>
    <property type="match status" value="1"/>
</dbReference>
<feature type="transmembrane region" description="Helical" evidence="8">
    <location>
        <begin position="53"/>
        <end position="72"/>
    </location>
</feature>
<feature type="transmembrane region" description="Helical" evidence="8">
    <location>
        <begin position="285"/>
        <end position="305"/>
    </location>
</feature>
<feature type="non-terminal residue" evidence="9">
    <location>
        <position position="1"/>
    </location>
</feature>
<evidence type="ECO:0000313" key="10">
    <source>
        <dbReference type="Proteomes" id="UP000268162"/>
    </source>
</evidence>
<evidence type="ECO:0000256" key="6">
    <source>
        <dbReference type="ARBA" id="ARBA00023065"/>
    </source>
</evidence>
<evidence type="ECO:0000256" key="3">
    <source>
        <dbReference type="ARBA" id="ARBA00022448"/>
    </source>
</evidence>
<gene>
    <name evidence="9" type="ORF">BJ085DRAFT_4493</name>
</gene>
<comment type="caution">
    <text evidence="8">Lacks conserved residue(s) required for the propagation of feature annotation.</text>
</comment>
<dbReference type="GO" id="GO:0005385">
    <property type="term" value="F:zinc ion transmembrane transporter activity"/>
    <property type="evidence" value="ECO:0007669"/>
    <property type="project" value="InterPro"/>
</dbReference>
<evidence type="ECO:0000313" key="9">
    <source>
        <dbReference type="EMBL" id="RKP39316.1"/>
    </source>
</evidence>
<keyword evidence="3 8" id="KW-0813">Transport</keyword>
<evidence type="ECO:0000256" key="4">
    <source>
        <dbReference type="ARBA" id="ARBA00022692"/>
    </source>
</evidence>
<dbReference type="EMBL" id="ML002281">
    <property type="protein sequence ID" value="RKP39316.1"/>
    <property type="molecule type" value="Genomic_DNA"/>
</dbReference>
<feature type="transmembrane region" description="Helical" evidence="8">
    <location>
        <begin position="326"/>
        <end position="345"/>
    </location>
</feature>
<reference evidence="10" key="1">
    <citation type="journal article" date="2018" name="Nat. Microbiol.">
        <title>Leveraging single-cell genomics to expand the fungal tree of life.</title>
        <authorList>
            <person name="Ahrendt S.R."/>
            <person name="Quandt C.A."/>
            <person name="Ciobanu D."/>
            <person name="Clum A."/>
            <person name="Salamov A."/>
            <person name="Andreopoulos B."/>
            <person name="Cheng J.F."/>
            <person name="Woyke T."/>
            <person name="Pelin A."/>
            <person name="Henrissat B."/>
            <person name="Reynolds N.K."/>
            <person name="Benny G.L."/>
            <person name="Smith M.E."/>
            <person name="James T.Y."/>
            <person name="Grigoriev I.V."/>
        </authorList>
    </citation>
    <scope>NUCLEOTIDE SEQUENCE [LARGE SCALE GENOMIC DNA]</scope>
    <source>
        <strain evidence="10">RSA 468</strain>
    </source>
</reference>
<dbReference type="GO" id="GO:0005886">
    <property type="term" value="C:plasma membrane"/>
    <property type="evidence" value="ECO:0007669"/>
    <property type="project" value="TreeGrafter"/>
</dbReference>
<dbReference type="InterPro" id="IPR003689">
    <property type="entry name" value="ZIP"/>
</dbReference>
<sequence length="346" mass="36865">PDCNAVESSGEYSVPMHIVAILTVLIISAAGAVLPVLGVRYPKLRIPPVALEIGKHFGTGVVLATGFIHLLPDALFNLTDPCLPISIRSYPQLAGVLVLVASLLFHLIEFLATMHTMKSHPRPVSPTNAAASLNEKTHTEKGGGRDSLVATSRGLSLEAASSHERVELHVSHGHVHGGSLLENGVDPARRISTYMLEFGIALHSIFVGLALGTAEGTEFVSLWAALAFHQFFEGIALGSRIAELPYKSVWVPLLNAVLVASTTPLGAVFGMGIRSVYRARSAHTLIIQGVLNAISSGMLIYTALVNLIAQEFSEPSFMGLPSRMKFLYIVSLYFGAVAMGLVGVWA</sequence>
<evidence type="ECO:0000256" key="7">
    <source>
        <dbReference type="ARBA" id="ARBA00023136"/>
    </source>
</evidence>
<evidence type="ECO:0000256" key="2">
    <source>
        <dbReference type="ARBA" id="ARBA00006939"/>
    </source>
</evidence>
<feature type="transmembrane region" description="Helical" evidence="8">
    <location>
        <begin position="92"/>
        <end position="112"/>
    </location>
</feature>
<dbReference type="NCBIfam" id="TIGR00820">
    <property type="entry name" value="zip"/>
    <property type="match status" value="1"/>
</dbReference>
<keyword evidence="5 8" id="KW-1133">Transmembrane helix</keyword>
<organism evidence="9 10">
    <name type="scientific">Dimargaris cristalligena</name>
    <dbReference type="NCBI Taxonomy" id="215637"/>
    <lineage>
        <taxon>Eukaryota</taxon>
        <taxon>Fungi</taxon>
        <taxon>Fungi incertae sedis</taxon>
        <taxon>Zoopagomycota</taxon>
        <taxon>Kickxellomycotina</taxon>
        <taxon>Dimargaritomycetes</taxon>
        <taxon>Dimargaritales</taxon>
        <taxon>Dimargaritaceae</taxon>
        <taxon>Dimargaris</taxon>
    </lineage>
</organism>
<name>A0A4P9ZZT9_9FUNG</name>
<evidence type="ECO:0000256" key="5">
    <source>
        <dbReference type="ARBA" id="ARBA00022989"/>
    </source>
</evidence>
<feature type="transmembrane region" description="Helical" evidence="8">
    <location>
        <begin position="18"/>
        <end position="41"/>
    </location>
</feature>
<comment type="similarity">
    <text evidence="2 8">Belongs to the ZIP transporter (TC 2.A.5) family.</text>
</comment>
<dbReference type="Pfam" id="PF02535">
    <property type="entry name" value="Zip"/>
    <property type="match status" value="1"/>
</dbReference>
<keyword evidence="7 8" id="KW-0472">Membrane</keyword>
<dbReference type="AlphaFoldDB" id="A0A4P9ZZT9"/>
<dbReference type="PANTHER" id="PTHR11040:SF44">
    <property type="entry name" value="PROTEIN ZNTC-RELATED"/>
    <property type="match status" value="1"/>
</dbReference>
<feature type="transmembrane region" description="Helical" evidence="8">
    <location>
        <begin position="249"/>
        <end position="273"/>
    </location>
</feature>
<evidence type="ECO:0000256" key="1">
    <source>
        <dbReference type="ARBA" id="ARBA00004141"/>
    </source>
</evidence>
<accession>A0A4P9ZZT9</accession>
<feature type="transmembrane region" description="Helical" evidence="8">
    <location>
        <begin position="194"/>
        <end position="214"/>
    </location>
</feature>
<dbReference type="Proteomes" id="UP000268162">
    <property type="component" value="Unassembled WGS sequence"/>
</dbReference>
<feature type="non-terminal residue" evidence="9">
    <location>
        <position position="346"/>
    </location>
</feature>
<protein>
    <submittedName>
        <fullName evidence="9">Zinc/iron permease</fullName>
    </submittedName>
</protein>
<dbReference type="STRING" id="215637.A0A4P9ZZT9"/>
<proteinExistence type="inferred from homology"/>
<comment type="subcellular location">
    <subcellularLocation>
        <location evidence="1 8">Membrane</location>
        <topology evidence="1 8">Multi-pass membrane protein</topology>
    </subcellularLocation>
</comment>
<evidence type="ECO:0000256" key="8">
    <source>
        <dbReference type="RuleBase" id="RU362088"/>
    </source>
</evidence>